<name>A0ABQ2P7R6_9NEIS</name>
<protein>
    <recommendedName>
        <fullName evidence="3">Transmembrane protein</fullName>
    </recommendedName>
</protein>
<dbReference type="Proteomes" id="UP000637267">
    <property type="component" value="Unassembled WGS sequence"/>
</dbReference>
<dbReference type="InterPro" id="IPR032314">
    <property type="entry name" value="DUF4845"/>
</dbReference>
<sequence length="122" mass="13068">MRKQAGLSFFGFILVAIVVAAAAVTFFKVVPAWVEYFNIEKTITTLAKEEAGASPADIRSSFSKHAQINDMDSVKPEDLKISQAGGITTISVSYERVVPLIGNCSLLFAFDVYKTSGASAGQ</sequence>
<evidence type="ECO:0000313" key="1">
    <source>
        <dbReference type="EMBL" id="GGP19826.1"/>
    </source>
</evidence>
<reference evidence="2" key="1">
    <citation type="journal article" date="2019" name="Int. J. Syst. Evol. Microbiol.">
        <title>The Global Catalogue of Microorganisms (GCM) 10K type strain sequencing project: providing services to taxonomists for standard genome sequencing and annotation.</title>
        <authorList>
            <consortium name="The Broad Institute Genomics Platform"/>
            <consortium name="The Broad Institute Genome Sequencing Center for Infectious Disease"/>
            <person name="Wu L."/>
            <person name="Ma J."/>
        </authorList>
    </citation>
    <scope>NUCLEOTIDE SEQUENCE [LARGE SCALE GENOMIC DNA]</scope>
    <source>
        <strain evidence="2">CGMCC 1.8859</strain>
    </source>
</reference>
<gene>
    <name evidence="1" type="ORF">GCM10010970_12540</name>
</gene>
<dbReference type="Pfam" id="PF16137">
    <property type="entry name" value="DUF4845"/>
    <property type="match status" value="1"/>
</dbReference>
<dbReference type="EMBL" id="BMLX01000001">
    <property type="protein sequence ID" value="GGP19826.1"/>
    <property type="molecule type" value="Genomic_DNA"/>
</dbReference>
<keyword evidence="2" id="KW-1185">Reference proteome</keyword>
<evidence type="ECO:0000313" key="2">
    <source>
        <dbReference type="Proteomes" id="UP000637267"/>
    </source>
</evidence>
<organism evidence="1 2">
    <name type="scientific">Silvimonas iriomotensis</name>
    <dbReference type="NCBI Taxonomy" id="449662"/>
    <lineage>
        <taxon>Bacteria</taxon>
        <taxon>Pseudomonadati</taxon>
        <taxon>Pseudomonadota</taxon>
        <taxon>Betaproteobacteria</taxon>
        <taxon>Neisseriales</taxon>
        <taxon>Chitinibacteraceae</taxon>
        <taxon>Silvimonas</taxon>
    </lineage>
</organism>
<proteinExistence type="predicted"/>
<evidence type="ECO:0008006" key="3">
    <source>
        <dbReference type="Google" id="ProtNLM"/>
    </source>
</evidence>
<dbReference type="RefSeq" id="WP_188703355.1">
    <property type="nucleotide sequence ID" value="NZ_BMLX01000001.1"/>
</dbReference>
<comment type="caution">
    <text evidence="1">The sequence shown here is derived from an EMBL/GenBank/DDBJ whole genome shotgun (WGS) entry which is preliminary data.</text>
</comment>
<accession>A0ABQ2P7R6</accession>